<accession>A0A1W2VSM2</accession>
<keyword evidence="3 5" id="KW-0863">Zinc-finger</keyword>
<dbReference type="InterPro" id="IPR001370">
    <property type="entry name" value="BIR_rpt"/>
</dbReference>
<dbReference type="Gene3D" id="1.10.1170.10">
    <property type="entry name" value="Inhibitor Of Apoptosis Protein (2mihbC-IAP-1), Chain A"/>
    <property type="match status" value="3"/>
</dbReference>
<accession>Q1RPV4</accession>
<dbReference type="PROSITE" id="PS50089">
    <property type="entry name" value="ZF_RING_2"/>
    <property type="match status" value="1"/>
</dbReference>
<dbReference type="FunFam" id="1.10.1170.10:FF:000018">
    <property type="entry name" value="X-linked inhibitor of apoptosis"/>
    <property type="match status" value="1"/>
</dbReference>
<dbReference type="FunFam" id="1.10.1170.10:FF:000002">
    <property type="entry name" value="Baculoviral IAP repeat containing 7"/>
    <property type="match status" value="1"/>
</dbReference>
<dbReference type="EMBL" id="AK222449">
    <property type="protein sequence ID" value="BAE93331.1"/>
    <property type="molecule type" value="mRNA"/>
</dbReference>
<dbReference type="AlphaFoldDB" id="Q1RPV4"/>
<evidence type="ECO:0000256" key="1">
    <source>
        <dbReference type="ARBA" id="ARBA00006672"/>
    </source>
</evidence>
<dbReference type="SUPFAM" id="SSF57924">
    <property type="entry name" value="Inhibitor of apoptosis (IAP) repeat"/>
    <property type="match status" value="3"/>
</dbReference>
<reference evidence="7" key="1">
    <citation type="journal article" date="2006" name="Dev. Biol.">
        <title>Systematic analysis of embryonic expression profiles of zinc finger genes in Ciona intestinalis.</title>
        <authorList>
            <person name="Miwata K."/>
            <person name="Chiba T."/>
            <person name="Horii R."/>
            <person name="Yamada L."/>
            <person name="Kubo A."/>
            <person name="Miyamura D."/>
            <person name="Satoh N."/>
            <person name="Satou Y."/>
        </authorList>
    </citation>
    <scope>NUCLEOTIDE SEQUENCE</scope>
</reference>
<dbReference type="CDD" id="cd00022">
    <property type="entry name" value="BIR"/>
    <property type="match status" value="2"/>
</dbReference>
<evidence type="ECO:0000256" key="4">
    <source>
        <dbReference type="ARBA" id="ARBA00022833"/>
    </source>
</evidence>
<dbReference type="Pfam" id="PF13920">
    <property type="entry name" value="zf-C3HC4_3"/>
    <property type="match status" value="1"/>
</dbReference>
<dbReference type="CDD" id="cd16510">
    <property type="entry name" value="RING-HC_IAPs"/>
    <property type="match status" value="1"/>
</dbReference>
<proteinExistence type="evidence at transcript level"/>
<dbReference type="SMART" id="SM00238">
    <property type="entry name" value="BIR"/>
    <property type="match status" value="3"/>
</dbReference>
<dbReference type="PANTHER" id="PTHR10044:SF139">
    <property type="entry name" value="DEATH-ASSOCIATED INHIBITOR OF APOPTOSIS 2"/>
    <property type="match status" value="1"/>
</dbReference>
<dbReference type="GO" id="GO:0008270">
    <property type="term" value="F:zinc ion binding"/>
    <property type="evidence" value="ECO:0007669"/>
    <property type="project" value="UniProtKB-KW"/>
</dbReference>
<dbReference type="InterPro" id="IPR013083">
    <property type="entry name" value="Znf_RING/FYVE/PHD"/>
</dbReference>
<organism evidence="7">
    <name type="scientific">Ciona intestinalis</name>
    <name type="common">Transparent sea squirt</name>
    <name type="synonym">Ascidia intestinalis</name>
    <dbReference type="NCBI Taxonomy" id="7719"/>
    <lineage>
        <taxon>Eukaryota</taxon>
        <taxon>Metazoa</taxon>
        <taxon>Chordata</taxon>
        <taxon>Tunicata</taxon>
        <taxon>Ascidiacea</taxon>
        <taxon>Phlebobranchia</taxon>
        <taxon>Cionidae</taxon>
        <taxon>Ciona</taxon>
    </lineage>
</organism>
<dbReference type="OrthoDB" id="774873at2759"/>
<dbReference type="InterPro" id="IPR050784">
    <property type="entry name" value="IAP"/>
</dbReference>
<comment type="similarity">
    <text evidence="1">Belongs to the IAP family.</text>
</comment>
<dbReference type="Gene3D" id="3.30.40.10">
    <property type="entry name" value="Zinc/RING finger domain, C3HC4 (zinc finger)"/>
    <property type="match status" value="1"/>
</dbReference>
<evidence type="ECO:0000256" key="3">
    <source>
        <dbReference type="ARBA" id="ARBA00022771"/>
    </source>
</evidence>
<dbReference type="Pfam" id="PF00653">
    <property type="entry name" value="BIR"/>
    <property type="match status" value="3"/>
</dbReference>
<dbReference type="KEGG" id="cin:778999"/>
<evidence type="ECO:0000313" key="7">
    <source>
        <dbReference type="EMBL" id="BAE93331.1"/>
    </source>
</evidence>
<evidence type="ECO:0000256" key="5">
    <source>
        <dbReference type="PROSITE-ProRule" id="PRU00175"/>
    </source>
</evidence>
<name>Q1RPV4_CIOIN</name>
<evidence type="ECO:0000256" key="2">
    <source>
        <dbReference type="ARBA" id="ARBA00022723"/>
    </source>
</evidence>
<protein>
    <submittedName>
        <fullName evidence="7">Zinc finger protein</fullName>
    </submittedName>
</protein>
<evidence type="ECO:0000259" key="6">
    <source>
        <dbReference type="PROSITE" id="PS50089"/>
    </source>
</evidence>
<sequence length="612" mass="69669">MLVDSFCSNLKYQTMFHNIDRVSQHAAAMDYSSKSNRIQSLENFPSAPVNPIQLAIHGFYFTGVEDCVVCFSCKNSVRNWKLGDKEGDKKWHKPDCVFFNSLSQTAPMEVSTTTANLSTNANSPMESLSNEPSVSGLFHNRNINTSQQPNQNEALLIDIGNNEGTTNANPVNDTNISTPNHQDMNHFVNTNPTEFTSFLEYLDLSKEVDRKRTFDYWPHQLREVNTAALAKYGFYYLGISDMVECFCCSNVLGNWNVDDNPKNRHLERFPNCRFIQNFTRRIPRQEPNVQPQVHGVRPRLQQQVNQEVHQHPHLLHPHNAHMRSLEQRRSSFRGFSPRHHLRATIDEIAEAGFYFLGPGDLVKCWYCGNKLKNFDVEDEPWMEHAKWFPQCEFLLQNKGHAFVANIQTSYPRNVHVVNLPSVESGPTFLPSPIQNHETLATQQRQLLEEGMTQDYVQQAVEIFGLVAVERVMKRLIESSGCYYQTSEGLINAVLESSETTTTTTTNTQDTFTPTQSGHYFFPVDSDVRIPVQLTNFIQPSIPMHGTDNSDNISSGQSNSNSQLCCKVCLNRDATIAFNPCGHLCVCQSCSPRLNACPICRRPIQQKIRIYFP</sequence>
<gene>
    <name evidence="7" type="primary">Ci-ZF(RING)-22</name>
</gene>
<dbReference type="PROSITE" id="PS50143">
    <property type="entry name" value="BIR_REPEAT_2"/>
    <property type="match status" value="3"/>
</dbReference>
<dbReference type="PANTHER" id="PTHR10044">
    <property type="entry name" value="INHIBITOR OF APOPTOSIS"/>
    <property type="match status" value="1"/>
</dbReference>
<keyword evidence="4" id="KW-0862">Zinc</keyword>
<keyword evidence="2" id="KW-0479">Metal-binding</keyword>
<dbReference type="InterPro" id="IPR001841">
    <property type="entry name" value="Znf_RING"/>
</dbReference>
<feature type="domain" description="RING-type" evidence="6">
    <location>
        <begin position="565"/>
        <end position="600"/>
    </location>
</feature>